<dbReference type="InterPro" id="IPR002586">
    <property type="entry name" value="CobQ/CobB/MinD/ParA_Nub-bd_dom"/>
</dbReference>
<comment type="caution">
    <text evidence="2">The sequence shown here is derived from an EMBL/GenBank/DDBJ whole genome shotgun (WGS) entry which is preliminary data.</text>
</comment>
<accession>A0A2T0YAW0</accession>
<dbReference type="CDD" id="cd02042">
    <property type="entry name" value="ParAB_family"/>
    <property type="match status" value="1"/>
</dbReference>
<dbReference type="EMBL" id="PVTY01000029">
    <property type="protein sequence ID" value="PRZ11830.1"/>
    <property type="molecule type" value="Genomic_DNA"/>
</dbReference>
<gene>
    <name evidence="2" type="ORF">BCL67_12914</name>
</gene>
<evidence type="ECO:0000313" key="2">
    <source>
        <dbReference type="EMBL" id="PRZ11830.1"/>
    </source>
</evidence>
<dbReference type="InterPro" id="IPR027417">
    <property type="entry name" value="P-loop_NTPase"/>
</dbReference>
<dbReference type="Proteomes" id="UP000238217">
    <property type="component" value="Unassembled WGS sequence"/>
</dbReference>
<dbReference type="InterPro" id="IPR050678">
    <property type="entry name" value="DNA_Partitioning_ATPase"/>
</dbReference>
<feature type="domain" description="CobQ/CobB/MinD/ParA nucleotide binding" evidence="1">
    <location>
        <begin position="3"/>
        <end position="170"/>
    </location>
</feature>
<dbReference type="PANTHER" id="PTHR13696:SF96">
    <property type="entry name" value="COBQ_COBB_MIND_PARA NUCLEOTIDE BINDING DOMAIN-CONTAINING PROTEIN"/>
    <property type="match status" value="1"/>
</dbReference>
<dbReference type="Pfam" id="PF01656">
    <property type="entry name" value="CbiA"/>
    <property type="match status" value="1"/>
</dbReference>
<proteinExistence type="predicted"/>
<dbReference type="RefSeq" id="WP_106124083.1">
    <property type="nucleotide sequence ID" value="NZ_PVTY01000029.1"/>
</dbReference>
<sequence>MRIAIVNSKGGVGKTTTAIYLATAAARDGRHVELWDADIQGSATEWASRAQDEGEPLEYEVHSVSLPKLRRKETSTPWVFVDTPPGQAEVMQAAVDFADFVIVPVMPEPMGLDRAYATLDGLAHGKDAALLLGAVDNREKLTLTTRDVLADEAAPPKFTTEIRRRTAISQNTYSRPHKLYGYETVYKELKEIAGE</sequence>
<dbReference type="SUPFAM" id="SSF52540">
    <property type="entry name" value="P-loop containing nucleoside triphosphate hydrolases"/>
    <property type="match status" value="1"/>
</dbReference>
<name>A0A2T0YAW0_9MICC</name>
<dbReference type="PANTHER" id="PTHR13696">
    <property type="entry name" value="P-LOOP CONTAINING NUCLEOSIDE TRIPHOSPHATE HYDROLASE"/>
    <property type="match status" value="1"/>
</dbReference>
<dbReference type="PIRSF" id="PIRSF009320">
    <property type="entry name" value="Nuc_binding_HP_1000"/>
    <property type="match status" value="1"/>
</dbReference>
<keyword evidence="3" id="KW-1185">Reference proteome</keyword>
<dbReference type="Gene3D" id="3.40.50.300">
    <property type="entry name" value="P-loop containing nucleotide triphosphate hydrolases"/>
    <property type="match status" value="1"/>
</dbReference>
<evidence type="ECO:0000313" key="3">
    <source>
        <dbReference type="Proteomes" id="UP000238217"/>
    </source>
</evidence>
<organism evidence="2 3">
    <name type="scientific">Nesterenkonia sandarakina</name>
    <dbReference type="NCBI Taxonomy" id="272918"/>
    <lineage>
        <taxon>Bacteria</taxon>
        <taxon>Bacillati</taxon>
        <taxon>Actinomycetota</taxon>
        <taxon>Actinomycetes</taxon>
        <taxon>Micrococcales</taxon>
        <taxon>Micrococcaceae</taxon>
        <taxon>Nesterenkonia</taxon>
    </lineage>
</organism>
<evidence type="ECO:0000259" key="1">
    <source>
        <dbReference type="Pfam" id="PF01656"/>
    </source>
</evidence>
<reference evidence="2 3" key="1">
    <citation type="submission" date="2018-03" db="EMBL/GenBank/DDBJ databases">
        <title>Comparative analysis of microorganisms from saline springs in Andes Mountain Range, Colombia.</title>
        <authorList>
            <person name="Rubin E."/>
        </authorList>
    </citation>
    <scope>NUCLEOTIDE SEQUENCE [LARGE SCALE GENOMIC DNA]</scope>
    <source>
        <strain evidence="2 3">CG 35</strain>
    </source>
</reference>
<dbReference type="OrthoDB" id="3173068at2"/>
<dbReference type="AlphaFoldDB" id="A0A2T0YAW0"/>
<protein>
    <submittedName>
        <fullName evidence="2">Chromosome partitioning protein</fullName>
    </submittedName>
</protein>